<dbReference type="RefSeq" id="WP_188393462.1">
    <property type="nucleotide sequence ID" value="NZ_BMEV01000121.1"/>
</dbReference>
<dbReference type="FunFam" id="3.30.565.10:FF:000006">
    <property type="entry name" value="Sensor histidine kinase WalK"/>
    <property type="match status" value="1"/>
</dbReference>
<keyword evidence="8" id="KW-0547">Nucleotide-binding</keyword>
<dbReference type="PROSITE" id="PS50885">
    <property type="entry name" value="HAMP"/>
    <property type="match status" value="1"/>
</dbReference>
<evidence type="ECO:0000256" key="7">
    <source>
        <dbReference type="ARBA" id="ARBA00022692"/>
    </source>
</evidence>
<keyword evidence="13 14" id="KW-0472">Membrane</keyword>
<accession>A0A8J2TRJ4</accession>
<evidence type="ECO:0000256" key="12">
    <source>
        <dbReference type="ARBA" id="ARBA00023012"/>
    </source>
</evidence>
<keyword evidence="7 14" id="KW-0812">Transmembrane</keyword>
<dbReference type="Pfam" id="PF00512">
    <property type="entry name" value="HisKA"/>
    <property type="match status" value="1"/>
</dbReference>
<dbReference type="SMART" id="SM00387">
    <property type="entry name" value="HATPase_c"/>
    <property type="match status" value="1"/>
</dbReference>
<feature type="domain" description="Histidine kinase" evidence="15">
    <location>
        <begin position="251"/>
        <end position="465"/>
    </location>
</feature>
<comment type="caution">
    <text evidence="17">The sequence shown here is derived from an EMBL/GenBank/DDBJ whole genome shotgun (WGS) entry which is preliminary data.</text>
</comment>
<dbReference type="InterPro" id="IPR004358">
    <property type="entry name" value="Sig_transdc_His_kin-like_C"/>
</dbReference>
<dbReference type="InterPro" id="IPR036097">
    <property type="entry name" value="HisK_dim/P_sf"/>
</dbReference>
<evidence type="ECO:0000256" key="14">
    <source>
        <dbReference type="SAM" id="Phobius"/>
    </source>
</evidence>
<comment type="subcellular location">
    <subcellularLocation>
        <location evidence="2">Cell membrane</location>
        <topology evidence="2">Multi-pass membrane protein</topology>
    </subcellularLocation>
</comment>
<dbReference type="InterPro" id="IPR003660">
    <property type="entry name" value="HAMP_dom"/>
</dbReference>
<dbReference type="GO" id="GO:0000155">
    <property type="term" value="F:phosphorelay sensor kinase activity"/>
    <property type="evidence" value="ECO:0007669"/>
    <property type="project" value="InterPro"/>
</dbReference>
<dbReference type="Gene3D" id="3.30.565.10">
    <property type="entry name" value="Histidine kinase-like ATPase, C-terminal domain"/>
    <property type="match status" value="1"/>
</dbReference>
<gene>
    <name evidence="17" type="ORF">GCM10010978_32740</name>
</gene>
<keyword evidence="6" id="KW-0808">Transferase</keyword>
<dbReference type="PANTHER" id="PTHR45528:SF1">
    <property type="entry name" value="SENSOR HISTIDINE KINASE CPXA"/>
    <property type="match status" value="1"/>
</dbReference>
<evidence type="ECO:0000259" key="15">
    <source>
        <dbReference type="PROSITE" id="PS50109"/>
    </source>
</evidence>
<evidence type="ECO:0000256" key="10">
    <source>
        <dbReference type="ARBA" id="ARBA00022840"/>
    </source>
</evidence>
<dbReference type="EMBL" id="BMEV01000121">
    <property type="protein sequence ID" value="GFZ91798.1"/>
    <property type="molecule type" value="Genomic_DNA"/>
</dbReference>
<evidence type="ECO:0000256" key="11">
    <source>
        <dbReference type="ARBA" id="ARBA00022989"/>
    </source>
</evidence>
<dbReference type="InterPro" id="IPR005467">
    <property type="entry name" value="His_kinase_dom"/>
</dbReference>
<dbReference type="EC" id="2.7.13.3" evidence="3"/>
<evidence type="ECO:0000256" key="2">
    <source>
        <dbReference type="ARBA" id="ARBA00004651"/>
    </source>
</evidence>
<evidence type="ECO:0000256" key="1">
    <source>
        <dbReference type="ARBA" id="ARBA00000085"/>
    </source>
</evidence>
<dbReference type="CDD" id="cd06225">
    <property type="entry name" value="HAMP"/>
    <property type="match status" value="1"/>
</dbReference>
<evidence type="ECO:0000256" key="8">
    <source>
        <dbReference type="ARBA" id="ARBA00022741"/>
    </source>
</evidence>
<dbReference type="GO" id="GO:0005524">
    <property type="term" value="F:ATP binding"/>
    <property type="evidence" value="ECO:0007669"/>
    <property type="project" value="UniProtKB-KW"/>
</dbReference>
<evidence type="ECO:0000259" key="16">
    <source>
        <dbReference type="PROSITE" id="PS50885"/>
    </source>
</evidence>
<dbReference type="Gene3D" id="6.10.340.10">
    <property type="match status" value="1"/>
</dbReference>
<keyword evidence="11 14" id="KW-1133">Transmembrane helix</keyword>
<dbReference type="SMART" id="SM00304">
    <property type="entry name" value="HAMP"/>
    <property type="match status" value="1"/>
</dbReference>
<dbReference type="PROSITE" id="PS50109">
    <property type="entry name" value="HIS_KIN"/>
    <property type="match status" value="1"/>
</dbReference>
<feature type="transmembrane region" description="Helical" evidence="14">
    <location>
        <begin position="12"/>
        <end position="34"/>
    </location>
</feature>
<keyword evidence="12" id="KW-0902">Two-component regulatory system</keyword>
<feature type="transmembrane region" description="Helical" evidence="14">
    <location>
        <begin position="167"/>
        <end position="188"/>
    </location>
</feature>
<proteinExistence type="predicted"/>
<sequence length="465" mass="54527">MFKKNSIFIRMFFSYSFIIILSFLLFIGVFFYLFHLNLYKEFEDIFHHQYLQVEKQLQNQRKFNWSDSETAEILSHSLNQPGYHVYIVDETGKQIFGPDTNQESPVIPISDDILSQVQSGKLLSKGGFENGELRYTIATMLTTSINEVEQPIMVMVFNKLNHEYQRVIWMILFTFFIAIVFAGIILWFMSKRITAPLREMSEIARHYAKGDFSKSVHYQLNDEIGQLAKSFTHMAHELNNLETMRRQYISNVSHELRSPLTSIKGFIIALMDGTIPPNKQEHYYRLMRDETERMIKLVNDTLNMNQLEEGHYKILRTNYNLTDQVKTIIHKLEPHCKEKQLEIRLHADQDYHVNADKERIEQVFVNLIRNAIQFSNMHSYIDITLTREEQDVKVMIQDYGIGIEEKHLDLIWRRFYKVDEARSIKSGAGLGLAIVKSILDLHETEVNVYSKPGEGTIFSFKLPVA</sequence>
<keyword evidence="4" id="KW-1003">Cell membrane</keyword>
<evidence type="ECO:0000256" key="5">
    <source>
        <dbReference type="ARBA" id="ARBA00022553"/>
    </source>
</evidence>
<protein>
    <recommendedName>
        <fullName evidence="3">histidine kinase</fullName>
        <ecNumber evidence="3">2.7.13.3</ecNumber>
    </recommendedName>
</protein>
<dbReference type="Gene3D" id="1.10.287.130">
    <property type="match status" value="1"/>
</dbReference>
<keyword evidence="9" id="KW-0418">Kinase</keyword>
<dbReference type="SUPFAM" id="SSF55874">
    <property type="entry name" value="ATPase domain of HSP90 chaperone/DNA topoisomerase II/histidine kinase"/>
    <property type="match status" value="1"/>
</dbReference>
<keyword evidence="18" id="KW-1185">Reference proteome</keyword>
<evidence type="ECO:0000256" key="3">
    <source>
        <dbReference type="ARBA" id="ARBA00012438"/>
    </source>
</evidence>
<comment type="catalytic activity">
    <reaction evidence="1">
        <text>ATP + protein L-histidine = ADP + protein N-phospho-L-histidine.</text>
        <dbReference type="EC" id="2.7.13.3"/>
    </reaction>
</comment>
<reference evidence="17" key="1">
    <citation type="journal article" date="2014" name="Int. J. Syst. Evol. Microbiol.">
        <title>Complete genome sequence of Corynebacterium casei LMG S-19264T (=DSM 44701T), isolated from a smear-ripened cheese.</title>
        <authorList>
            <consortium name="US DOE Joint Genome Institute (JGI-PGF)"/>
            <person name="Walter F."/>
            <person name="Albersmeier A."/>
            <person name="Kalinowski J."/>
            <person name="Ruckert C."/>
        </authorList>
    </citation>
    <scope>NUCLEOTIDE SEQUENCE</scope>
    <source>
        <strain evidence="17">CGMCC 1.12360</strain>
    </source>
</reference>
<dbReference type="InterPro" id="IPR036890">
    <property type="entry name" value="HATPase_C_sf"/>
</dbReference>
<dbReference type="PANTHER" id="PTHR45528">
    <property type="entry name" value="SENSOR HISTIDINE KINASE CPXA"/>
    <property type="match status" value="1"/>
</dbReference>
<dbReference type="InterPro" id="IPR003594">
    <property type="entry name" value="HATPase_dom"/>
</dbReference>
<name>A0A8J2TRJ4_9BACI</name>
<feature type="domain" description="HAMP" evidence="16">
    <location>
        <begin position="191"/>
        <end position="243"/>
    </location>
</feature>
<reference evidence="17" key="2">
    <citation type="submission" date="2020-09" db="EMBL/GenBank/DDBJ databases">
        <authorList>
            <person name="Sun Q."/>
            <person name="Zhou Y."/>
        </authorList>
    </citation>
    <scope>NUCLEOTIDE SEQUENCE</scope>
    <source>
        <strain evidence="17">CGMCC 1.12360</strain>
    </source>
</reference>
<dbReference type="SMART" id="SM00388">
    <property type="entry name" value="HisKA"/>
    <property type="match status" value="1"/>
</dbReference>
<dbReference type="PRINTS" id="PR00344">
    <property type="entry name" value="BCTRLSENSOR"/>
</dbReference>
<dbReference type="InterPro" id="IPR050398">
    <property type="entry name" value="HssS/ArlS-like"/>
</dbReference>
<dbReference type="CDD" id="cd00075">
    <property type="entry name" value="HATPase"/>
    <property type="match status" value="1"/>
</dbReference>
<evidence type="ECO:0000256" key="6">
    <source>
        <dbReference type="ARBA" id="ARBA00022679"/>
    </source>
</evidence>
<evidence type="ECO:0000256" key="4">
    <source>
        <dbReference type="ARBA" id="ARBA00022475"/>
    </source>
</evidence>
<dbReference type="SUPFAM" id="SSF158472">
    <property type="entry name" value="HAMP domain-like"/>
    <property type="match status" value="1"/>
</dbReference>
<dbReference type="CDD" id="cd00082">
    <property type="entry name" value="HisKA"/>
    <property type="match status" value="1"/>
</dbReference>
<evidence type="ECO:0000256" key="13">
    <source>
        <dbReference type="ARBA" id="ARBA00023136"/>
    </source>
</evidence>
<organism evidence="17 18">
    <name type="scientific">Compostibacillus humi</name>
    <dbReference type="NCBI Taxonomy" id="1245525"/>
    <lineage>
        <taxon>Bacteria</taxon>
        <taxon>Bacillati</taxon>
        <taxon>Bacillota</taxon>
        <taxon>Bacilli</taxon>
        <taxon>Bacillales</taxon>
        <taxon>Bacillaceae</taxon>
        <taxon>Compostibacillus</taxon>
    </lineage>
</organism>
<evidence type="ECO:0000313" key="18">
    <source>
        <dbReference type="Proteomes" id="UP000602050"/>
    </source>
</evidence>
<dbReference type="Pfam" id="PF02518">
    <property type="entry name" value="HATPase_c"/>
    <property type="match status" value="1"/>
</dbReference>
<keyword evidence="10" id="KW-0067">ATP-binding</keyword>
<dbReference type="InterPro" id="IPR003661">
    <property type="entry name" value="HisK_dim/P_dom"/>
</dbReference>
<evidence type="ECO:0000313" key="17">
    <source>
        <dbReference type="EMBL" id="GFZ91798.1"/>
    </source>
</evidence>
<dbReference type="AlphaFoldDB" id="A0A8J2TRJ4"/>
<keyword evidence="5" id="KW-0597">Phosphoprotein</keyword>
<dbReference type="Proteomes" id="UP000602050">
    <property type="component" value="Unassembled WGS sequence"/>
</dbReference>
<dbReference type="Pfam" id="PF00672">
    <property type="entry name" value="HAMP"/>
    <property type="match status" value="1"/>
</dbReference>
<evidence type="ECO:0000256" key="9">
    <source>
        <dbReference type="ARBA" id="ARBA00022777"/>
    </source>
</evidence>
<dbReference type="GO" id="GO:0005886">
    <property type="term" value="C:plasma membrane"/>
    <property type="evidence" value="ECO:0007669"/>
    <property type="project" value="UniProtKB-SubCell"/>
</dbReference>
<dbReference type="SUPFAM" id="SSF47384">
    <property type="entry name" value="Homodimeric domain of signal transducing histidine kinase"/>
    <property type="match status" value="1"/>
</dbReference>
<dbReference type="FunFam" id="1.10.287.130:FF:000001">
    <property type="entry name" value="Two-component sensor histidine kinase"/>
    <property type="match status" value="1"/>
</dbReference>